<gene>
    <name evidence="2" type="ORF">AZOBR_140077</name>
</gene>
<dbReference type="AlphaFoldDB" id="A0A9P1JRH2"/>
<keyword evidence="1" id="KW-0472">Membrane</keyword>
<accession>A0A9P1JRH2</accession>
<protein>
    <submittedName>
        <fullName evidence="2">Uncharacterized protein</fullName>
    </submittedName>
</protein>
<dbReference type="Proteomes" id="UP000007319">
    <property type="component" value="Chromosome"/>
</dbReference>
<proteinExistence type="predicted"/>
<dbReference type="KEGG" id="abs:AZOBR_140077"/>
<keyword evidence="1" id="KW-1133">Transmembrane helix</keyword>
<evidence type="ECO:0000313" key="3">
    <source>
        <dbReference type="Proteomes" id="UP000007319"/>
    </source>
</evidence>
<feature type="transmembrane region" description="Helical" evidence="1">
    <location>
        <begin position="6"/>
        <end position="28"/>
    </location>
</feature>
<keyword evidence="3" id="KW-1185">Reference proteome</keyword>
<reference evidence="2 3" key="1">
    <citation type="journal article" date="2011" name="PLoS Genet.">
        <title>Azospirillum genomes reveal transition of bacteria from aquatic to terrestrial environments.</title>
        <authorList>
            <person name="Wisniewski-Dye F."/>
            <person name="Borziak K."/>
            <person name="Khalsa-Moyers G."/>
            <person name="Alexandre G."/>
            <person name="Sukharnikov L.O."/>
            <person name="Wuichet K."/>
            <person name="Hurst G.B."/>
            <person name="McDonald W.H."/>
            <person name="Robertson J.S."/>
            <person name="Barbe V."/>
            <person name="Calteau A."/>
            <person name="Rouy Z."/>
            <person name="Mangenot S."/>
            <person name="Prigent-Combaret C."/>
            <person name="Normand P."/>
            <person name="Boyer M."/>
            <person name="Siguier P."/>
            <person name="Dessaux Y."/>
            <person name="Elmerich C."/>
            <person name="Condemine G."/>
            <person name="Krishnen G."/>
            <person name="Kennedy I."/>
            <person name="Paterson A.H."/>
            <person name="Gonzalez V."/>
            <person name="Mavingui P."/>
            <person name="Zhulin I.B."/>
        </authorList>
    </citation>
    <scope>NUCLEOTIDE SEQUENCE [LARGE SCALE GENOMIC DNA]</scope>
    <source>
        <strain evidence="2 3">Sp245</strain>
    </source>
</reference>
<dbReference type="EMBL" id="HE577327">
    <property type="protein sequence ID" value="CCC98347.1"/>
    <property type="molecule type" value="Genomic_DNA"/>
</dbReference>
<keyword evidence="1" id="KW-0812">Transmembrane</keyword>
<organism evidence="2 3">
    <name type="scientific">Azospirillum baldaniorum</name>
    <dbReference type="NCBI Taxonomy" id="1064539"/>
    <lineage>
        <taxon>Bacteria</taxon>
        <taxon>Pseudomonadati</taxon>
        <taxon>Pseudomonadota</taxon>
        <taxon>Alphaproteobacteria</taxon>
        <taxon>Rhodospirillales</taxon>
        <taxon>Azospirillaceae</taxon>
        <taxon>Azospirillum</taxon>
    </lineage>
</organism>
<evidence type="ECO:0000313" key="2">
    <source>
        <dbReference type="EMBL" id="CCC98347.1"/>
    </source>
</evidence>
<sequence length="56" mass="5878">MLSGVALSGTAGVGCCLAVALIAILPLWKKPSWYGVDPIPNGGRLPRPSVARMIRF</sequence>
<name>A0A9P1JRH2_9PROT</name>
<evidence type="ECO:0000256" key="1">
    <source>
        <dbReference type="SAM" id="Phobius"/>
    </source>
</evidence>